<dbReference type="EMBL" id="MU393488">
    <property type="protein sequence ID" value="KAI4864279.1"/>
    <property type="molecule type" value="Genomic_DNA"/>
</dbReference>
<reference evidence="1 2" key="1">
    <citation type="journal article" date="2022" name="New Phytol.">
        <title>Ecological generalism drives hyperdiversity of secondary metabolite gene clusters in xylarialean endophytes.</title>
        <authorList>
            <person name="Franco M.E.E."/>
            <person name="Wisecaver J.H."/>
            <person name="Arnold A.E."/>
            <person name="Ju Y.M."/>
            <person name="Slot J.C."/>
            <person name="Ahrendt S."/>
            <person name="Moore L.P."/>
            <person name="Eastman K.E."/>
            <person name="Scott K."/>
            <person name="Konkel Z."/>
            <person name="Mondo S.J."/>
            <person name="Kuo A."/>
            <person name="Hayes R.D."/>
            <person name="Haridas S."/>
            <person name="Andreopoulos B."/>
            <person name="Riley R."/>
            <person name="LaButti K."/>
            <person name="Pangilinan J."/>
            <person name="Lipzen A."/>
            <person name="Amirebrahimi M."/>
            <person name="Yan J."/>
            <person name="Adam C."/>
            <person name="Keymanesh K."/>
            <person name="Ng V."/>
            <person name="Louie K."/>
            <person name="Northen T."/>
            <person name="Drula E."/>
            <person name="Henrissat B."/>
            <person name="Hsieh H.M."/>
            <person name="Youens-Clark K."/>
            <person name="Lutzoni F."/>
            <person name="Miadlikowska J."/>
            <person name="Eastwood D.C."/>
            <person name="Hamelin R.C."/>
            <person name="Grigoriev I.V."/>
            <person name="U'Ren J.M."/>
        </authorList>
    </citation>
    <scope>NUCLEOTIDE SEQUENCE [LARGE SCALE GENOMIC DNA]</scope>
    <source>
        <strain evidence="1 2">CBS 119005</strain>
    </source>
</reference>
<dbReference type="Proteomes" id="UP001497700">
    <property type="component" value="Unassembled WGS sequence"/>
</dbReference>
<organism evidence="1 2">
    <name type="scientific">Hypoxylon rubiginosum</name>
    <dbReference type="NCBI Taxonomy" id="110542"/>
    <lineage>
        <taxon>Eukaryota</taxon>
        <taxon>Fungi</taxon>
        <taxon>Dikarya</taxon>
        <taxon>Ascomycota</taxon>
        <taxon>Pezizomycotina</taxon>
        <taxon>Sordariomycetes</taxon>
        <taxon>Xylariomycetidae</taxon>
        <taxon>Xylariales</taxon>
        <taxon>Hypoxylaceae</taxon>
        <taxon>Hypoxylon</taxon>
    </lineage>
</organism>
<keyword evidence="2" id="KW-1185">Reference proteome</keyword>
<name>A0ACB9YXV9_9PEZI</name>
<accession>A0ACB9YXV9</accession>
<proteinExistence type="predicted"/>
<gene>
    <name evidence="1" type="ORF">F4820DRAFT_337308</name>
</gene>
<keyword evidence="1" id="KW-0378">Hydrolase</keyword>
<comment type="caution">
    <text evidence="1">The sequence shown here is derived from an EMBL/GenBank/DDBJ whole genome shotgun (WGS) entry which is preliminary data.</text>
</comment>
<sequence>MGSMIFTEEEVRYYQALLSWEPRDEDDEDHIREKSLPLEMPAGQFMFLVLGSKGCGKTSILDRFCHGTFTGEDRPPDADEEGRGYRHKVRVEDRVYILDALELPPEHLSSEERLRQAVRITEAAVLVYDVRSRASFDLARTVHRLVRDAVGEARAYGLALVGSHADCGDEAREVSWAEGSGLAAGFGCGLFLETSARTGENVDELFARLGEEALRLRWLNYQRREQAERLSAATLEEDAVGKTSPVKRLARWRSWARPWFQRRLGERKMSSPY</sequence>
<evidence type="ECO:0000313" key="1">
    <source>
        <dbReference type="EMBL" id="KAI4864279.1"/>
    </source>
</evidence>
<protein>
    <submittedName>
        <fullName evidence="1">P-loop containing nucleoside triphosphate hydrolase protein</fullName>
    </submittedName>
</protein>
<evidence type="ECO:0000313" key="2">
    <source>
        <dbReference type="Proteomes" id="UP001497700"/>
    </source>
</evidence>